<dbReference type="CDD" id="cd06239">
    <property type="entry name" value="M14-like"/>
    <property type="match status" value="1"/>
</dbReference>
<dbReference type="GO" id="GO:0004181">
    <property type="term" value="F:metallocarboxypeptidase activity"/>
    <property type="evidence" value="ECO:0007669"/>
    <property type="project" value="InterPro"/>
</dbReference>
<dbReference type="GO" id="GO:0008270">
    <property type="term" value="F:zinc ion binding"/>
    <property type="evidence" value="ECO:0007669"/>
    <property type="project" value="InterPro"/>
</dbReference>
<evidence type="ECO:0000256" key="1">
    <source>
        <dbReference type="PROSITE-ProRule" id="PRU01379"/>
    </source>
</evidence>
<dbReference type="AlphaFoldDB" id="A0A7K1GKX2"/>
<dbReference type="SUPFAM" id="SSF53187">
    <property type="entry name" value="Zn-dependent exopeptidases"/>
    <property type="match status" value="1"/>
</dbReference>
<gene>
    <name evidence="3" type="ORF">GJV77_04005</name>
</gene>
<dbReference type="InterPro" id="IPR000834">
    <property type="entry name" value="Peptidase_M14"/>
</dbReference>
<sequence>MNIDTIVNTWKCNEVTGRYVTTEMISPVFNELGDQFSVRLEGSSVLGKEIKSVCWGQGQVKILMWSQMHGNESTTTKAVMDLLKFLSSEEEEVKQWFSYFTIKIVPILNPDGASAYTRINANQVDLNRDSIDLTQPESKVLRSLLEEFRPNYAFNLHDQRTIFGVGDTPEPATISFLSPAFNEQRDLSASREEAMRLIVAMYNELCVDIHGKIGRFDDSFNKNCIGDYCQTLDIPTILFEAGHYPEDYEREVTRKVVFKGLLTVISQLKSGAYRGLSVKDYFAILENKKNFVDIIFTNVENAQTGEIYVLEVQYLEVLRDNKVEFEPMVVGVADRINKFAHLSIKNSYFLKDCISSKEALLNRKLSEVMSFEEYEIKKLLKK</sequence>
<dbReference type="Pfam" id="PF00246">
    <property type="entry name" value="Peptidase_M14"/>
    <property type="match status" value="1"/>
</dbReference>
<organism evidence="3 4">
    <name type="scientific">Myroides pelagicus</name>
    <dbReference type="NCBI Taxonomy" id="270914"/>
    <lineage>
        <taxon>Bacteria</taxon>
        <taxon>Pseudomonadati</taxon>
        <taxon>Bacteroidota</taxon>
        <taxon>Flavobacteriia</taxon>
        <taxon>Flavobacteriales</taxon>
        <taxon>Flavobacteriaceae</taxon>
        <taxon>Myroides</taxon>
    </lineage>
</organism>
<dbReference type="PROSITE" id="PS52035">
    <property type="entry name" value="PEPTIDASE_M14"/>
    <property type="match status" value="1"/>
</dbReference>
<dbReference type="EMBL" id="WMJY01000006">
    <property type="protein sequence ID" value="MTH29083.1"/>
    <property type="molecule type" value="Genomic_DNA"/>
</dbReference>
<dbReference type="Gene3D" id="3.40.630.10">
    <property type="entry name" value="Zn peptidases"/>
    <property type="match status" value="1"/>
</dbReference>
<dbReference type="RefSeq" id="WP_155035063.1">
    <property type="nucleotide sequence ID" value="NZ_JAYMMG010000011.1"/>
</dbReference>
<evidence type="ECO:0000313" key="3">
    <source>
        <dbReference type="EMBL" id="MTH29083.1"/>
    </source>
</evidence>
<feature type="domain" description="Peptidase M14" evidence="2">
    <location>
        <begin position="14"/>
        <end position="268"/>
    </location>
</feature>
<proteinExistence type="inferred from homology"/>
<evidence type="ECO:0000313" key="4">
    <source>
        <dbReference type="Proteomes" id="UP000488936"/>
    </source>
</evidence>
<comment type="similarity">
    <text evidence="1">Belongs to the peptidase M14 family.</text>
</comment>
<dbReference type="Proteomes" id="UP000488936">
    <property type="component" value="Unassembled WGS sequence"/>
</dbReference>
<name>A0A7K1GKX2_9FLAO</name>
<dbReference type="GO" id="GO:0006508">
    <property type="term" value="P:proteolysis"/>
    <property type="evidence" value="ECO:0007669"/>
    <property type="project" value="InterPro"/>
</dbReference>
<dbReference type="OrthoDB" id="1119199at2"/>
<protein>
    <submittedName>
        <fullName evidence="3">DUF2817 domain-containing protein</fullName>
    </submittedName>
</protein>
<reference evidence="3 4" key="1">
    <citation type="journal article" date="2006" name="Int. J. Syst. Evol. Microbiol.">
        <title>Myroides pelagicus sp. nov., isolated from seawater in Thailand.</title>
        <authorList>
            <person name="Yoon J."/>
            <person name="Maneerat S."/>
            <person name="Kawai F."/>
            <person name="Yokota A."/>
        </authorList>
    </citation>
    <scope>NUCLEOTIDE SEQUENCE [LARGE SCALE GENOMIC DNA]</scope>
    <source>
        <strain evidence="3 4">SM1T</strain>
    </source>
</reference>
<evidence type="ECO:0000259" key="2">
    <source>
        <dbReference type="PROSITE" id="PS52035"/>
    </source>
</evidence>
<comment type="caution">
    <text evidence="1">Lacks conserved residue(s) required for the propagation of feature annotation.</text>
</comment>
<accession>A0A7K1GKX2</accession>
<keyword evidence="4" id="KW-1185">Reference proteome</keyword>
<comment type="caution">
    <text evidence="3">The sequence shown here is derived from an EMBL/GenBank/DDBJ whole genome shotgun (WGS) entry which is preliminary data.</text>
</comment>